<gene>
    <name evidence="2" type="ORF">HUV48_05840</name>
</gene>
<accession>A0A850H3R8</accession>
<keyword evidence="3" id="KW-1185">Reference proteome</keyword>
<sequence length="59" mass="6015">MKRVRHSPAQVFALPLLIALATIAGLVLGLTGDGARDLAAALLAGIAPLAIIAMLARRT</sequence>
<keyword evidence="1" id="KW-0472">Membrane</keyword>
<dbReference type="RefSeq" id="WP_176266861.1">
    <property type="nucleotide sequence ID" value="NZ_JABWGV010000002.1"/>
</dbReference>
<feature type="transmembrane region" description="Helical" evidence="1">
    <location>
        <begin position="12"/>
        <end position="32"/>
    </location>
</feature>
<dbReference type="AlphaFoldDB" id="A0A850H3R8"/>
<organism evidence="2 3">
    <name type="scientific">Qipengyuania atrilutea</name>
    <dbReference type="NCBI Taxonomy" id="2744473"/>
    <lineage>
        <taxon>Bacteria</taxon>
        <taxon>Pseudomonadati</taxon>
        <taxon>Pseudomonadota</taxon>
        <taxon>Alphaproteobacteria</taxon>
        <taxon>Sphingomonadales</taxon>
        <taxon>Erythrobacteraceae</taxon>
        <taxon>Qipengyuania</taxon>
    </lineage>
</organism>
<comment type="caution">
    <text evidence="2">The sequence shown here is derived from an EMBL/GenBank/DDBJ whole genome shotgun (WGS) entry which is preliminary data.</text>
</comment>
<protein>
    <submittedName>
        <fullName evidence="2">Uncharacterized protein</fullName>
    </submittedName>
</protein>
<dbReference type="Proteomes" id="UP000561438">
    <property type="component" value="Unassembled WGS sequence"/>
</dbReference>
<evidence type="ECO:0000256" key="1">
    <source>
        <dbReference type="SAM" id="Phobius"/>
    </source>
</evidence>
<keyword evidence="1" id="KW-1133">Transmembrane helix</keyword>
<name>A0A850H3R8_9SPHN</name>
<proteinExistence type="predicted"/>
<dbReference type="EMBL" id="JABWGV010000002">
    <property type="protein sequence ID" value="NVD44538.1"/>
    <property type="molecule type" value="Genomic_DNA"/>
</dbReference>
<keyword evidence="1" id="KW-0812">Transmembrane</keyword>
<feature type="transmembrane region" description="Helical" evidence="1">
    <location>
        <begin position="38"/>
        <end position="56"/>
    </location>
</feature>
<evidence type="ECO:0000313" key="2">
    <source>
        <dbReference type="EMBL" id="NVD44538.1"/>
    </source>
</evidence>
<evidence type="ECO:0000313" key="3">
    <source>
        <dbReference type="Proteomes" id="UP000561438"/>
    </source>
</evidence>
<reference evidence="2 3" key="1">
    <citation type="submission" date="2020-06" db="EMBL/GenBank/DDBJ databases">
        <title>Altererythrobacter sp. HHU K3-1.</title>
        <authorList>
            <person name="Zhang D."/>
            <person name="Xue H."/>
        </authorList>
    </citation>
    <scope>NUCLEOTIDE SEQUENCE [LARGE SCALE GENOMIC DNA]</scope>
    <source>
        <strain evidence="2 3">HHU K3-1</strain>
    </source>
</reference>